<dbReference type="PROSITE" id="PS50109">
    <property type="entry name" value="HIS_KIN"/>
    <property type="match status" value="1"/>
</dbReference>
<feature type="transmembrane region" description="Helical" evidence="1">
    <location>
        <begin position="31"/>
        <end position="50"/>
    </location>
</feature>
<feature type="transmembrane region" description="Helical" evidence="1">
    <location>
        <begin position="57"/>
        <end position="81"/>
    </location>
</feature>
<dbReference type="InterPro" id="IPR003594">
    <property type="entry name" value="HATPase_dom"/>
</dbReference>
<evidence type="ECO:0000256" key="1">
    <source>
        <dbReference type="SAM" id="Phobius"/>
    </source>
</evidence>
<dbReference type="HOGENOM" id="CLU_488137_0_0_4"/>
<dbReference type="Proteomes" id="UP000061603">
    <property type="component" value="Chromosome"/>
</dbReference>
<keyword evidence="1" id="KW-1133">Transmembrane helix</keyword>
<name>A0A0C5J7C9_9PROT</name>
<dbReference type="Gene3D" id="3.30.565.10">
    <property type="entry name" value="Histidine kinase-like ATPase, C-terminal domain"/>
    <property type="match status" value="1"/>
</dbReference>
<dbReference type="SMART" id="SM00387">
    <property type="entry name" value="HATPase_c"/>
    <property type="match status" value="1"/>
</dbReference>
<feature type="domain" description="Histidine kinase" evidence="2">
    <location>
        <begin position="311"/>
        <end position="514"/>
    </location>
</feature>
<protein>
    <recommendedName>
        <fullName evidence="2">Histidine kinase domain-containing protein</fullName>
    </recommendedName>
</protein>
<dbReference type="EMBL" id="CP010554">
    <property type="protein sequence ID" value="AJP47855.1"/>
    <property type="molecule type" value="Genomic_DNA"/>
</dbReference>
<dbReference type="KEGG" id="rbu:PG1C_03980"/>
<dbReference type="STRING" id="1565605.PG1C_03980"/>
<dbReference type="AlphaFoldDB" id="A0A0C5J7C9"/>
<dbReference type="PATRIC" id="fig|1565605.3.peg.836"/>
<dbReference type="Pfam" id="PF02518">
    <property type="entry name" value="HATPase_c"/>
    <property type="match status" value="1"/>
</dbReference>
<dbReference type="InterPro" id="IPR036890">
    <property type="entry name" value="HATPase_C_sf"/>
</dbReference>
<evidence type="ECO:0000259" key="2">
    <source>
        <dbReference type="PROSITE" id="PS50109"/>
    </source>
</evidence>
<keyword evidence="1" id="KW-0812">Transmembrane</keyword>
<sequence>MRKGHRITLTSAVLGLVLLATTLIWLDGWVIVVWIIILISIIGGKVPLFGDHKLRLANLYCFASLVLTLLLIAVPSAVPIAKLPEGLIWLGHAGTLAPILLMIPLLKPGDLGREDNIVDFINSLIAMLILTVLVFGSLVLMLLVGSSYIKALLQSIIIIAVVLLMLGWAWDPRAGFAGLGNLFSRYLMSIGLPLDQWLAMLTDLTHQEDDPEIFLEKACSNMSQHLPWVFGIKWETDMGPGQYGVTDGYCAVFKYEELTLHLYTKYQLTTTLMFHFSLPTRLLLKFYSDKKRDAALKQLSYMQAIYETGARLTHDVKNILQTLNALCVAVNEPQAESSHAYQALLRRQLPAISDRLTETINKLKTPQENKRLKISSAQQWVKNFEQRVSRRDWISIDALGVNGDLPEDLFSSVAENLIQNAEEKYHREPGLQVKVKISTSAKRTVLEISDNGSRIGEDTLKYLFSRPVRSSKGLGVGLFQAAQYAETMGYKLMLSENQLGRVSFLLTPGTHYRG</sequence>
<organism evidence="3 4">
    <name type="scientific">Rugosibacter aromaticivorans</name>
    <dbReference type="NCBI Taxonomy" id="1565605"/>
    <lineage>
        <taxon>Bacteria</taxon>
        <taxon>Pseudomonadati</taxon>
        <taxon>Pseudomonadota</taxon>
        <taxon>Betaproteobacteria</taxon>
        <taxon>Nitrosomonadales</taxon>
        <taxon>Sterolibacteriaceae</taxon>
        <taxon>Rugosibacter</taxon>
    </lineage>
</organism>
<feature type="transmembrane region" description="Helical" evidence="1">
    <location>
        <begin position="7"/>
        <end position="25"/>
    </location>
</feature>
<keyword evidence="4" id="KW-1185">Reference proteome</keyword>
<dbReference type="RefSeq" id="WP_202636134.1">
    <property type="nucleotide sequence ID" value="NZ_CP010554.1"/>
</dbReference>
<evidence type="ECO:0000313" key="3">
    <source>
        <dbReference type="EMBL" id="AJP47855.1"/>
    </source>
</evidence>
<dbReference type="InterPro" id="IPR005467">
    <property type="entry name" value="His_kinase_dom"/>
</dbReference>
<feature type="transmembrane region" description="Helical" evidence="1">
    <location>
        <begin position="151"/>
        <end position="170"/>
    </location>
</feature>
<feature type="transmembrane region" description="Helical" evidence="1">
    <location>
        <begin position="118"/>
        <end position="145"/>
    </location>
</feature>
<accession>A0A0C5J7C9</accession>
<evidence type="ECO:0000313" key="4">
    <source>
        <dbReference type="Proteomes" id="UP000061603"/>
    </source>
</evidence>
<proteinExistence type="predicted"/>
<keyword evidence="1" id="KW-0472">Membrane</keyword>
<reference evidence="3 4" key="1">
    <citation type="journal article" date="2015" name="Genome Announc.">
        <title>Complete Genome Sequence of a Novel Bacterium within the Family Rhodocyclaceae That Degrades Polycyclic Aromatic Hydrocarbons.</title>
        <authorList>
            <person name="Singleton D.R."/>
            <person name="Dickey A.N."/>
            <person name="Scholl E.H."/>
            <person name="Wright F.A."/>
            <person name="Aitken M.D."/>
        </authorList>
    </citation>
    <scope>NUCLEOTIDE SEQUENCE [LARGE SCALE GENOMIC DNA]</scope>
    <source>
        <strain evidence="4">PG1-Ca6</strain>
    </source>
</reference>
<gene>
    <name evidence="3" type="ORF">PG1C_03980</name>
</gene>
<dbReference type="SUPFAM" id="SSF55874">
    <property type="entry name" value="ATPase domain of HSP90 chaperone/DNA topoisomerase II/histidine kinase"/>
    <property type="match status" value="1"/>
</dbReference>